<keyword evidence="1" id="KW-1133">Transmembrane helix</keyword>
<evidence type="ECO:0000256" key="1">
    <source>
        <dbReference type="SAM" id="Phobius"/>
    </source>
</evidence>
<comment type="caution">
    <text evidence="2">The sequence shown here is derived from an EMBL/GenBank/DDBJ whole genome shotgun (WGS) entry which is preliminary data.</text>
</comment>
<feature type="transmembrane region" description="Helical" evidence="1">
    <location>
        <begin position="35"/>
        <end position="63"/>
    </location>
</feature>
<dbReference type="Proteomes" id="UP000319776">
    <property type="component" value="Unassembled WGS sequence"/>
</dbReference>
<keyword evidence="3" id="KW-1185">Reference proteome</keyword>
<proteinExistence type="predicted"/>
<keyword evidence="1" id="KW-0812">Transmembrane</keyword>
<evidence type="ECO:0000313" key="3">
    <source>
        <dbReference type="Proteomes" id="UP000319776"/>
    </source>
</evidence>
<dbReference type="EMBL" id="VFSS01000001">
    <property type="protein sequence ID" value="TPE58038.1"/>
    <property type="molecule type" value="Genomic_DNA"/>
</dbReference>
<gene>
    <name evidence="2" type="ORF">FJO69_00295</name>
</gene>
<keyword evidence="1" id="KW-0472">Membrane</keyword>
<dbReference type="AlphaFoldDB" id="A0A501XBP1"/>
<sequence>MENNNNKKYDDIDLMLVKISKNVAKERKLKILKNIGISISIIAGLIFVILGIYGIVGTIIGTIKVGI</sequence>
<organism evidence="2 3">
    <name type="scientific">[Mycoplasma] falconis</name>
    <dbReference type="NCBI Taxonomy" id="92403"/>
    <lineage>
        <taxon>Bacteria</taxon>
        <taxon>Bacillati</taxon>
        <taxon>Mycoplasmatota</taxon>
        <taxon>Mycoplasmoidales</taxon>
        <taxon>Metamycoplasmataceae</taxon>
        <taxon>Metamycoplasma</taxon>
    </lineage>
</organism>
<dbReference type="RefSeq" id="WP_140781010.1">
    <property type="nucleotide sequence ID" value="NZ_VFSS01000001.1"/>
</dbReference>
<accession>A0A501XBP1</accession>
<name>A0A501XBP1_9BACT</name>
<reference evidence="2 3" key="1">
    <citation type="submission" date="2019-06" db="EMBL/GenBank/DDBJ databases">
        <title>Mycoplasma falconis type strain whole genome sequence.</title>
        <authorList>
            <person name="Spergser J."/>
        </authorList>
    </citation>
    <scope>NUCLEOTIDE SEQUENCE [LARGE SCALE GENOMIC DNA]</scope>
    <source>
        <strain evidence="2 3">ATCC 51372</strain>
    </source>
</reference>
<protein>
    <submittedName>
        <fullName evidence="2">Uncharacterized protein</fullName>
    </submittedName>
</protein>
<evidence type="ECO:0000313" key="2">
    <source>
        <dbReference type="EMBL" id="TPE58038.1"/>
    </source>
</evidence>